<dbReference type="PANTHER" id="PTHR42985">
    <property type="entry name" value="SODIUM-COUPLED MONOCARBOXYLATE TRANSPORTER"/>
    <property type="match status" value="1"/>
</dbReference>
<feature type="transmembrane region" description="Helical" evidence="12">
    <location>
        <begin position="303"/>
        <end position="320"/>
    </location>
</feature>
<dbReference type="GO" id="GO:0005886">
    <property type="term" value="C:plasma membrane"/>
    <property type="evidence" value="ECO:0007669"/>
    <property type="project" value="UniProtKB-SubCell"/>
</dbReference>
<dbReference type="PANTHER" id="PTHR42985:SF40">
    <property type="entry name" value="LD47995P-RELATED"/>
    <property type="match status" value="1"/>
</dbReference>
<dbReference type="Proteomes" id="UP000031036">
    <property type="component" value="Unassembled WGS sequence"/>
</dbReference>
<keyword evidence="5 12" id="KW-0812">Transmembrane</keyword>
<feature type="transmembrane region" description="Helical" evidence="12">
    <location>
        <begin position="221"/>
        <end position="244"/>
    </location>
</feature>
<gene>
    <name evidence="13" type="primary">slc5a8</name>
    <name evidence="13" type="ORF">Tcan_03647</name>
</gene>
<keyword evidence="7" id="KW-0915">Sodium</keyword>
<organism evidence="13 14">
    <name type="scientific">Toxocara canis</name>
    <name type="common">Canine roundworm</name>
    <dbReference type="NCBI Taxonomy" id="6265"/>
    <lineage>
        <taxon>Eukaryota</taxon>
        <taxon>Metazoa</taxon>
        <taxon>Ecdysozoa</taxon>
        <taxon>Nematoda</taxon>
        <taxon>Chromadorea</taxon>
        <taxon>Rhabditida</taxon>
        <taxon>Spirurina</taxon>
        <taxon>Ascaridomorpha</taxon>
        <taxon>Ascaridoidea</taxon>
        <taxon>Toxocaridae</taxon>
        <taxon>Toxocara</taxon>
    </lineage>
</organism>
<dbReference type="Gene3D" id="1.20.1730.10">
    <property type="entry name" value="Sodium/glucose cotransporter"/>
    <property type="match status" value="1"/>
</dbReference>
<feature type="transmembrane region" description="Helical" evidence="12">
    <location>
        <begin position="573"/>
        <end position="594"/>
    </location>
</feature>
<evidence type="ECO:0000256" key="11">
    <source>
        <dbReference type="RuleBase" id="RU362091"/>
    </source>
</evidence>
<feature type="transmembrane region" description="Helical" evidence="12">
    <location>
        <begin position="340"/>
        <end position="367"/>
    </location>
</feature>
<dbReference type="EMBL" id="JPKZ01001583">
    <property type="protein sequence ID" value="KHN81130.1"/>
    <property type="molecule type" value="Genomic_DNA"/>
</dbReference>
<evidence type="ECO:0000313" key="13">
    <source>
        <dbReference type="EMBL" id="KHN81130.1"/>
    </source>
</evidence>
<dbReference type="GO" id="GO:0006814">
    <property type="term" value="P:sodium ion transport"/>
    <property type="evidence" value="ECO:0007669"/>
    <property type="project" value="UniProtKB-KW"/>
</dbReference>
<evidence type="ECO:0000256" key="10">
    <source>
        <dbReference type="ARBA" id="ARBA00023201"/>
    </source>
</evidence>
<dbReference type="InterPro" id="IPR038377">
    <property type="entry name" value="Na/Glc_symporter_sf"/>
</dbReference>
<sequence>MSCKVHRKKWKDEVKIRKTIGSRWRKSQSEGGKQASQDNVAKKMVTANWMDLINESRPISRLDYAVFALSLFLSVGTGIYHAIRSRLLLTEPGTKTSQKDEYMMGGRKMPPIPVALSLLTTFLSGILMLGVPAEMFERGAQIWLNFVIGAASSVITAIFFLPIFYRMKSTCLHEYFIYRFDSKVIRQMFSALFLLFTISYMSTVIYAPSVALSRVLHIDKWILILIFGLTTTLYTTIGGLKAVVWTDSLQAIMMYGGVFALIYKGLSHPRVGGFWAVWNLAYDTGRIDELWRMDPSPAQYNSLWINIFSGTVTWLASFGVNQLAVQRYCSLPSIADANRIIYWTLAPFIFLCSTVSFVGFIALRYFYNCNPLETGQLKDMDHLIIMFAKEMLSPTPGLFGLYVSCIMSATLSTLSSGMNSMAAAVYEDFLKHRLHQKITDAQATTLNKSFVLFFGLLSTALAFTAEPLGGILRVCISVMGALSGPFVGIFVLAMFWPRAGFMATFVSFVLSNVAMVIVCFMNYFEDPFREDFISTNTTTEGCNGLNVTVRQQPSYDAHFGDPNTTYIARLSTYAYSGIGMLVMLAIGVPITYVYSDQDPSKIMHLTFYGRHLPWPTSSDINSKSENTRDAMKAPDVEEFLLNKRAAAEK</sequence>
<comment type="subcellular location">
    <subcellularLocation>
        <location evidence="1">Cell membrane</location>
        <topology evidence="1">Multi-pass membrane protein</topology>
    </subcellularLocation>
</comment>
<dbReference type="OMA" id="CIATFPW"/>
<keyword evidence="9 12" id="KW-0472">Membrane</keyword>
<dbReference type="InterPro" id="IPR051163">
    <property type="entry name" value="Sodium:Solute_Symporter_SSF"/>
</dbReference>
<protein>
    <submittedName>
        <fullName evidence="13">Sodium-coupled monocarboxylate transporter 1</fullName>
    </submittedName>
</protein>
<keyword evidence="8" id="KW-0406">Ion transport</keyword>
<evidence type="ECO:0000256" key="4">
    <source>
        <dbReference type="ARBA" id="ARBA00022475"/>
    </source>
</evidence>
<feature type="transmembrane region" description="Helical" evidence="12">
    <location>
        <begin position="503"/>
        <end position="524"/>
    </location>
</feature>
<keyword evidence="10" id="KW-0739">Sodium transport</keyword>
<evidence type="ECO:0000256" key="1">
    <source>
        <dbReference type="ARBA" id="ARBA00004651"/>
    </source>
</evidence>
<evidence type="ECO:0000256" key="12">
    <source>
        <dbReference type="SAM" id="Phobius"/>
    </source>
</evidence>
<feature type="transmembrane region" description="Helical" evidence="12">
    <location>
        <begin position="399"/>
        <end position="426"/>
    </location>
</feature>
<dbReference type="STRING" id="6265.A0A0B2VJD1"/>
<evidence type="ECO:0000256" key="5">
    <source>
        <dbReference type="ARBA" id="ARBA00022692"/>
    </source>
</evidence>
<feature type="transmembrane region" description="Helical" evidence="12">
    <location>
        <begin position="471"/>
        <end position="496"/>
    </location>
</feature>
<dbReference type="AlphaFoldDB" id="A0A0B2VJD1"/>
<dbReference type="PROSITE" id="PS50283">
    <property type="entry name" value="NA_SOLUT_SYMP_3"/>
    <property type="match status" value="1"/>
</dbReference>
<dbReference type="OrthoDB" id="6132759at2759"/>
<dbReference type="Pfam" id="PF00474">
    <property type="entry name" value="SSF"/>
    <property type="match status" value="1"/>
</dbReference>
<comment type="similarity">
    <text evidence="2 11">Belongs to the sodium:solute symporter (SSF) (TC 2.A.21) family.</text>
</comment>
<feature type="transmembrane region" description="Helical" evidence="12">
    <location>
        <begin position="112"/>
        <end position="131"/>
    </location>
</feature>
<dbReference type="CDD" id="cd11492">
    <property type="entry name" value="SLC5sbd_NIS-SMVT"/>
    <property type="match status" value="1"/>
</dbReference>
<evidence type="ECO:0000313" key="14">
    <source>
        <dbReference type="Proteomes" id="UP000031036"/>
    </source>
</evidence>
<feature type="transmembrane region" description="Helical" evidence="12">
    <location>
        <begin position="185"/>
        <end position="209"/>
    </location>
</feature>
<evidence type="ECO:0000256" key="2">
    <source>
        <dbReference type="ARBA" id="ARBA00006434"/>
    </source>
</evidence>
<evidence type="ECO:0000256" key="3">
    <source>
        <dbReference type="ARBA" id="ARBA00022448"/>
    </source>
</evidence>
<evidence type="ECO:0000256" key="7">
    <source>
        <dbReference type="ARBA" id="ARBA00023053"/>
    </source>
</evidence>
<evidence type="ECO:0000256" key="8">
    <source>
        <dbReference type="ARBA" id="ARBA00023065"/>
    </source>
</evidence>
<keyword evidence="3" id="KW-0813">Transport</keyword>
<feature type="transmembrane region" description="Helical" evidence="12">
    <location>
        <begin position="143"/>
        <end position="165"/>
    </location>
</feature>
<dbReference type="GO" id="GO:0015293">
    <property type="term" value="F:symporter activity"/>
    <property type="evidence" value="ECO:0007669"/>
    <property type="project" value="TreeGrafter"/>
</dbReference>
<evidence type="ECO:0000256" key="9">
    <source>
        <dbReference type="ARBA" id="ARBA00023136"/>
    </source>
</evidence>
<proteinExistence type="inferred from homology"/>
<dbReference type="InterPro" id="IPR001734">
    <property type="entry name" value="Na/solute_symporter"/>
</dbReference>
<reference evidence="13 14" key="1">
    <citation type="submission" date="2014-11" db="EMBL/GenBank/DDBJ databases">
        <title>Genetic blueprint of the zoonotic pathogen Toxocara canis.</title>
        <authorList>
            <person name="Zhu X.-Q."/>
            <person name="Korhonen P.K."/>
            <person name="Cai H."/>
            <person name="Young N.D."/>
            <person name="Nejsum P."/>
            <person name="von Samson-Himmelstjerna G."/>
            <person name="Boag P.R."/>
            <person name="Tan P."/>
            <person name="Li Q."/>
            <person name="Min J."/>
            <person name="Yang Y."/>
            <person name="Wang X."/>
            <person name="Fang X."/>
            <person name="Hall R.S."/>
            <person name="Hofmann A."/>
            <person name="Sternberg P.W."/>
            <person name="Jex A.R."/>
            <person name="Gasser R.B."/>
        </authorList>
    </citation>
    <scope>NUCLEOTIDE SEQUENCE [LARGE SCALE GENOMIC DNA]</scope>
    <source>
        <strain evidence="13">PN_DK_2014</strain>
    </source>
</reference>
<evidence type="ECO:0000256" key="6">
    <source>
        <dbReference type="ARBA" id="ARBA00022989"/>
    </source>
</evidence>
<dbReference type="NCBIfam" id="TIGR00813">
    <property type="entry name" value="sss"/>
    <property type="match status" value="1"/>
</dbReference>
<feature type="transmembrane region" description="Helical" evidence="12">
    <location>
        <begin position="446"/>
        <end position="465"/>
    </location>
</feature>
<keyword evidence="4" id="KW-1003">Cell membrane</keyword>
<keyword evidence="14" id="KW-1185">Reference proteome</keyword>
<keyword evidence="6 12" id="KW-1133">Transmembrane helix</keyword>
<comment type="caution">
    <text evidence="13">The sequence shown here is derived from an EMBL/GenBank/DDBJ whole genome shotgun (WGS) entry which is preliminary data.</text>
</comment>
<feature type="transmembrane region" description="Helical" evidence="12">
    <location>
        <begin position="64"/>
        <end position="83"/>
    </location>
</feature>
<name>A0A0B2VJD1_TOXCA</name>
<accession>A0A0B2VJD1</accession>